<evidence type="ECO:0000313" key="3">
    <source>
        <dbReference type="EMBL" id="EMS45603.1"/>
    </source>
</evidence>
<evidence type="ECO:0000259" key="2">
    <source>
        <dbReference type="Pfam" id="PF07059"/>
    </source>
</evidence>
<reference evidence="3" key="1">
    <citation type="journal article" date="2013" name="Nature">
        <title>Draft genome of the wheat A-genome progenitor Triticum urartu.</title>
        <authorList>
            <person name="Ling H.Q."/>
            <person name="Zhao S."/>
            <person name="Liu D."/>
            <person name="Wang J."/>
            <person name="Sun H."/>
            <person name="Zhang C."/>
            <person name="Fan H."/>
            <person name="Li D."/>
            <person name="Dong L."/>
            <person name="Tao Y."/>
            <person name="Gao C."/>
            <person name="Wu H."/>
            <person name="Li Y."/>
            <person name="Cui Y."/>
            <person name="Guo X."/>
            <person name="Zheng S."/>
            <person name="Wang B."/>
            <person name="Yu K."/>
            <person name="Liang Q."/>
            <person name="Yang W."/>
            <person name="Lou X."/>
            <person name="Chen J."/>
            <person name="Feng M."/>
            <person name="Jian J."/>
            <person name="Zhang X."/>
            <person name="Luo G."/>
            <person name="Jiang Y."/>
            <person name="Liu J."/>
            <person name="Wang Z."/>
            <person name="Sha Y."/>
            <person name="Zhang B."/>
            <person name="Wu H."/>
            <person name="Tang D."/>
            <person name="Shen Q."/>
            <person name="Xue P."/>
            <person name="Zou S."/>
            <person name="Wang X."/>
            <person name="Liu X."/>
            <person name="Wang F."/>
            <person name="Yang Y."/>
            <person name="An X."/>
            <person name="Dong Z."/>
            <person name="Zhang K."/>
            <person name="Zhang X."/>
            <person name="Luo M.C."/>
            <person name="Dvorak J."/>
            <person name="Tong Y."/>
            <person name="Wang J."/>
            <person name="Yang H."/>
            <person name="Li Z."/>
            <person name="Wang D."/>
            <person name="Zhang A."/>
            <person name="Wang J."/>
        </authorList>
    </citation>
    <scope>NUCLEOTIDE SEQUENCE</scope>
</reference>
<evidence type="ECO:0000256" key="1">
    <source>
        <dbReference type="SAM" id="MobiDB-lite"/>
    </source>
</evidence>
<proteinExistence type="predicted"/>
<gene>
    <name evidence="3" type="ORF">TRIUR3_10240</name>
</gene>
<feature type="region of interest" description="Disordered" evidence="1">
    <location>
        <begin position="1"/>
        <end position="36"/>
    </location>
</feature>
<dbReference type="InterPro" id="IPR009769">
    <property type="entry name" value="EDR2_C"/>
</dbReference>
<feature type="compositionally biased region" description="Basic and acidic residues" evidence="1">
    <location>
        <begin position="17"/>
        <end position="36"/>
    </location>
</feature>
<dbReference type="EMBL" id="KD284706">
    <property type="protein sequence ID" value="EMS45603.1"/>
    <property type="molecule type" value="Genomic_DNA"/>
</dbReference>
<dbReference type="STRING" id="4572.M7Y6U9"/>
<accession>M7Y6U9</accession>
<dbReference type="Pfam" id="PF07059">
    <property type="entry name" value="EDR2_C"/>
    <property type="match status" value="1"/>
</dbReference>
<sequence length="67" mass="7643">MVGREQRIGVLGQGMRGDQETKKKKKSEMEAQKQEELPEQVLCCVRLNKIDFVNHGQVPTIVAFDDK</sequence>
<dbReference type="PANTHER" id="PTHR31558:SF33">
    <property type="entry name" value="PROTEIN ENHANCED DISEASE RESISTANCE 2 C-TERMINAL DOMAIN-CONTAINING PROTEIN"/>
    <property type="match status" value="1"/>
</dbReference>
<dbReference type="AlphaFoldDB" id="M7Y6U9"/>
<name>M7Y6U9_TRIUA</name>
<dbReference type="PANTHER" id="PTHR31558">
    <property type="entry name" value="CW14 PROTEIN"/>
    <property type="match status" value="1"/>
</dbReference>
<feature type="domain" description="Protein ENHANCED DISEASE RESISTANCE 2 C-terminal" evidence="2">
    <location>
        <begin position="29"/>
        <end position="51"/>
    </location>
</feature>
<organism evidence="3">
    <name type="scientific">Triticum urartu</name>
    <name type="common">Red wild einkorn</name>
    <name type="synonym">Crithodium urartu</name>
    <dbReference type="NCBI Taxonomy" id="4572"/>
    <lineage>
        <taxon>Eukaryota</taxon>
        <taxon>Viridiplantae</taxon>
        <taxon>Streptophyta</taxon>
        <taxon>Embryophyta</taxon>
        <taxon>Tracheophyta</taxon>
        <taxon>Spermatophyta</taxon>
        <taxon>Magnoliopsida</taxon>
        <taxon>Liliopsida</taxon>
        <taxon>Poales</taxon>
        <taxon>Poaceae</taxon>
        <taxon>BOP clade</taxon>
        <taxon>Pooideae</taxon>
        <taxon>Triticodae</taxon>
        <taxon>Triticeae</taxon>
        <taxon>Triticinae</taxon>
        <taxon>Triticum</taxon>
    </lineage>
</organism>
<protein>
    <recommendedName>
        <fullName evidence="2">Protein ENHANCED DISEASE RESISTANCE 2 C-terminal domain-containing protein</fullName>
    </recommendedName>
</protein>